<dbReference type="Pfam" id="PF03704">
    <property type="entry name" value="BTAD"/>
    <property type="match status" value="1"/>
</dbReference>
<dbReference type="GO" id="GO:0006355">
    <property type="term" value="P:regulation of DNA-templated transcription"/>
    <property type="evidence" value="ECO:0007669"/>
    <property type="project" value="InterPro"/>
</dbReference>
<dbReference type="EMBL" id="NHRY01000028">
    <property type="protein sequence ID" value="PPQ40166.1"/>
    <property type="molecule type" value="Genomic_DNA"/>
</dbReference>
<proteinExistence type="predicted"/>
<feature type="region of interest" description="Disordered" evidence="1">
    <location>
        <begin position="249"/>
        <end position="293"/>
    </location>
</feature>
<dbReference type="InterPro" id="IPR016032">
    <property type="entry name" value="Sig_transdc_resp-reg_C-effctor"/>
</dbReference>
<dbReference type="SUPFAM" id="SSF46894">
    <property type="entry name" value="C-terminal effector domain of the bipartite response regulators"/>
    <property type="match status" value="1"/>
</dbReference>
<dbReference type="SMART" id="SM01043">
    <property type="entry name" value="BTAD"/>
    <property type="match status" value="1"/>
</dbReference>
<dbReference type="GO" id="GO:0003677">
    <property type="term" value="F:DNA binding"/>
    <property type="evidence" value="ECO:0007669"/>
    <property type="project" value="InterPro"/>
</dbReference>
<reference evidence="3 4" key="1">
    <citation type="journal article" date="2018" name="Arch. Microbiol.">
        <title>New insights into the metabolic potential of the phototrophic purple bacterium Rhodopila globiformis DSM 161(T) from its draft genome sequence and evidence for a vanadium-dependent nitrogenase.</title>
        <authorList>
            <person name="Imhoff J.F."/>
            <person name="Rahn T."/>
            <person name="Kunzel S."/>
            <person name="Neulinger S.C."/>
        </authorList>
    </citation>
    <scope>NUCLEOTIDE SEQUENCE [LARGE SCALE GENOMIC DNA]</scope>
    <source>
        <strain evidence="3 4">DSM 161</strain>
    </source>
</reference>
<dbReference type="InterPro" id="IPR011990">
    <property type="entry name" value="TPR-like_helical_dom_sf"/>
</dbReference>
<dbReference type="InterPro" id="IPR051677">
    <property type="entry name" value="AfsR-DnrI-RedD_regulator"/>
</dbReference>
<dbReference type="Proteomes" id="UP000239724">
    <property type="component" value="Unassembled WGS sequence"/>
</dbReference>
<dbReference type="AlphaFoldDB" id="A0A2S6NP93"/>
<accession>A0A2S6NP93</accession>
<sequence>MNEPVTRVSPVTRPPPAADQVIVRLRLIGQMEAWTVRSESVLPAGRKTRALLAMIALANPRPVLRGRLAEQLWSRRPEEQARASLRQEVHRLLDALAPAGSDVVVVTRDQISLRPGAVWIDVEEVIRASADQPASLALLDGDLLEDLDGIDPNFDAWLNTERESLRDRARGIAESMLKAELEPEAAIAAAQRLLAIDRAHEGAWRALMRAHAARGERGLAVQAYDRCRAVLADLMDAAPSVETQHLLNAIRGPSHTRLPARPPQPAEDPEPPPPEAIPSPPPTRGPERSGTRGGVHIGVMPFRLAGVADEDAHLASGLADEITLALARFRWLFIVSSNSLGRFAAEQRDEAAIRRELGLDFLLDGTVQRFGGTIRANLRLLDLRAGNQIVWAQRFDRPADDLLSLQDEIAAEVVAQIDPEILLIEAKRSTNRSHVDATAYDLMLRAIPLMNRMERDAFLRAGQLLEDAITLEPDYAAAYAWYAYWHIFLVGQDWAADAPAVMRAAGELAERAIVLDPHDARGLSISGHVRAFLHRRLDEAKALHERALALNPNLAMTWALSAVTYAYAGDPEEAEQRAKRYKKLSPMDPHAFFFDAFFVLVHLMKRDYQAAVDTGRSVSQLNPSFSASYKPYLAALGHLHRDQEAETIRNRLLAIEPDFTIERFLDVTPMEREADRLHYAEGLRLAGIRERDLSATSAPAVLQATKDSQAPGEAAASGPPAVTPDDPG</sequence>
<evidence type="ECO:0000259" key="2">
    <source>
        <dbReference type="SMART" id="SM01043"/>
    </source>
</evidence>
<evidence type="ECO:0000256" key="1">
    <source>
        <dbReference type="SAM" id="MobiDB-lite"/>
    </source>
</evidence>
<dbReference type="Gene3D" id="3.40.50.10070">
    <property type="entry name" value="TolB, N-terminal domain"/>
    <property type="match status" value="1"/>
</dbReference>
<feature type="region of interest" description="Disordered" evidence="1">
    <location>
        <begin position="698"/>
        <end position="728"/>
    </location>
</feature>
<feature type="compositionally biased region" description="Low complexity" evidence="1">
    <location>
        <begin position="710"/>
        <end position="720"/>
    </location>
</feature>
<comment type="caution">
    <text evidence="3">The sequence shown here is derived from an EMBL/GenBank/DDBJ whole genome shotgun (WGS) entry which is preliminary data.</text>
</comment>
<feature type="compositionally biased region" description="Pro residues" evidence="1">
    <location>
        <begin position="260"/>
        <end position="284"/>
    </location>
</feature>
<evidence type="ECO:0000313" key="4">
    <source>
        <dbReference type="Proteomes" id="UP000239724"/>
    </source>
</evidence>
<evidence type="ECO:0000313" key="3">
    <source>
        <dbReference type="EMBL" id="PPQ40166.1"/>
    </source>
</evidence>
<dbReference type="SUPFAM" id="SSF48452">
    <property type="entry name" value="TPR-like"/>
    <property type="match status" value="2"/>
</dbReference>
<dbReference type="InterPro" id="IPR005158">
    <property type="entry name" value="BTAD"/>
</dbReference>
<keyword evidence="4" id="KW-1185">Reference proteome</keyword>
<organism evidence="3 4">
    <name type="scientific">Rhodopila globiformis</name>
    <name type="common">Rhodopseudomonas globiformis</name>
    <dbReference type="NCBI Taxonomy" id="1071"/>
    <lineage>
        <taxon>Bacteria</taxon>
        <taxon>Pseudomonadati</taxon>
        <taxon>Pseudomonadota</taxon>
        <taxon>Alphaproteobacteria</taxon>
        <taxon>Acetobacterales</taxon>
        <taxon>Acetobacteraceae</taxon>
        <taxon>Rhodopila</taxon>
    </lineage>
</organism>
<name>A0A2S6NP93_RHOGL</name>
<dbReference type="InterPro" id="IPR036388">
    <property type="entry name" value="WH-like_DNA-bd_sf"/>
</dbReference>
<gene>
    <name evidence="3" type="ORF">CCS01_00675</name>
</gene>
<dbReference type="Gene3D" id="1.25.40.10">
    <property type="entry name" value="Tetratricopeptide repeat domain"/>
    <property type="match status" value="2"/>
</dbReference>
<protein>
    <recommendedName>
        <fullName evidence="2">Bacterial transcriptional activator domain-containing protein</fullName>
    </recommendedName>
</protein>
<dbReference type="Gene3D" id="1.10.10.10">
    <property type="entry name" value="Winged helix-like DNA-binding domain superfamily/Winged helix DNA-binding domain"/>
    <property type="match status" value="1"/>
</dbReference>
<feature type="domain" description="Bacterial transcriptional activator" evidence="2">
    <location>
        <begin position="120"/>
        <end position="251"/>
    </location>
</feature>
<dbReference type="PANTHER" id="PTHR35807">
    <property type="entry name" value="TRANSCRIPTIONAL REGULATOR REDD-RELATED"/>
    <property type="match status" value="1"/>
</dbReference>